<gene>
    <name evidence="2" type="ORF">D6D13_10409</name>
</gene>
<accession>A0A4S9BY90</accession>
<sequence length="254" mass="28504">MPDVEDNQELEQSKLSSLRDHFDAELTESWADSVLIVSSFITGLLDSAVFNVWSCFVSMQTGNTLYLGLGVSGQPKSSPWRWAKSGMSIISFVVGAFIFSRFMRWLGPLRRSTMVYSWLIQAVLIYICAALEDTGVVPNDAGDNLPNSFIVLLPLNGHIENPWLRRSHQRRPYLTSAYFDLVFDNEVFTAAPTRNVKRNRRIGSMVMVVLGAIAGGFLTQDEDISKVLWFAGSLKVAIAILWVFWKSKGSVRLE</sequence>
<reference evidence="2" key="1">
    <citation type="submission" date="2018-10" db="EMBL/GenBank/DDBJ databases">
        <title>Fifty Aureobasidium pullulans genomes reveal a recombining polyextremotolerant generalist.</title>
        <authorList>
            <person name="Gostincar C."/>
            <person name="Turk M."/>
            <person name="Zajc J."/>
            <person name="Gunde-Cimerman N."/>
        </authorList>
    </citation>
    <scope>NUCLEOTIDE SEQUENCE [LARGE SCALE GENOMIC DNA]</scope>
    <source>
        <strain evidence="2">EXF-10085</strain>
    </source>
</reference>
<feature type="transmembrane region" description="Helical" evidence="1">
    <location>
        <begin position="226"/>
        <end position="245"/>
    </location>
</feature>
<keyword evidence="1" id="KW-0472">Membrane</keyword>
<evidence type="ECO:0000256" key="1">
    <source>
        <dbReference type="SAM" id="Phobius"/>
    </source>
</evidence>
<organism evidence="2">
    <name type="scientific">Aureobasidium pullulans</name>
    <name type="common">Black yeast</name>
    <name type="synonym">Pullularia pullulans</name>
    <dbReference type="NCBI Taxonomy" id="5580"/>
    <lineage>
        <taxon>Eukaryota</taxon>
        <taxon>Fungi</taxon>
        <taxon>Dikarya</taxon>
        <taxon>Ascomycota</taxon>
        <taxon>Pezizomycotina</taxon>
        <taxon>Dothideomycetes</taxon>
        <taxon>Dothideomycetidae</taxon>
        <taxon>Dothideales</taxon>
        <taxon>Saccotheciaceae</taxon>
        <taxon>Aureobasidium</taxon>
    </lineage>
</organism>
<dbReference type="Pfam" id="PF06912">
    <property type="entry name" value="DUF1275"/>
    <property type="match status" value="1"/>
</dbReference>
<name>A0A4S9BY90_AURPU</name>
<evidence type="ECO:0008006" key="3">
    <source>
        <dbReference type="Google" id="ProtNLM"/>
    </source>
</evidence>
<keyword evidence="1" id="KW-1133">Transmembrane helix</keyword>
<protein>
    <recommendedName>
        <fullName evidence="3">DUF1275 domain protein</fullName>
    </recommendedName>
</protein>
<dbReference type="PANTHER" id="PTHR37488">
    <property type="entry name" value="DUF1275 DOMAIN-CONTAINING PROTEIN"/>
    <property type="match status" value="1"/>
</dbReference>
<dbReference type="EMBL" id="QZAS01000085">
    <property type="protein sequence ID" value="THW98965.1"/>
    <property type="molecule type" value="Genomic_DNA"/>
</dbReference>
<feature type="transmembrane region" description="Helical" evidence="1">
    <location>
        <begin position="202"/>
        <end position="220"/>
    </location>
</feature>
<proteinExistence type="predicted"/>
<dbReference type="InterPro" id="IPR010699">
    <property type="entry name" value="DUF1275"/>
</dbReference>
<dbReference type="AlphaFoldDB" id="A0A4S9BY90"/>
<dbReference type="PANTHER" id="PTHR37488:SF8">
    <property type="entry name" value="DUF1275 DOMAIN PROTEIN (AFU_ORTHOLOGUE AFUA_5G13060)"/>
    <property type="match status" value="1"/>
</dbReference>
<comment type="caution">
    <text evidence="2">The sequence shown here is derived from an EMBL/GenBank/DDBJ whole genome shotgun (WGS) entry which is preliminary data.</text>
</comment>
<keyword evidence="1" id="KW-0812">Transmembrane</keyword>
<evidence type="ECO:0000313" key="2">
    <source>
        <dbReference type="EMBL" id="THW98965.1"/>
    </source>
</evidence>
<feature type="transmembrane region" description="Helical" evidence="1">
    <location>
        <begin position="85"/>
        <end position="103"/>
    </location>
</feature>